<dbReference type="OrthoDB" id="40902at2759"/>
<dbReference type="InterPro" id="IPR000719">
    <property type="entry name" value="Prot_kinase_dom"/>
</dbReference>
<protein>
    <submittedName>
        <fullName evidence="6">Ca2+/calmodulin-dependent protein kinase</fullName>
    </submittedName>
</protein>
<evidence type="ECO:0000256" key="2">
    <source>
        <dbReference type="ARBA" id="ARBA00022840"/>
    </source>
</evidence>
<dbReference type="STRING" id="322104.A3GHJ2"/>
<dbReference type="PROSITE" id="PS00107">
    <property type="entry name" value="PROTEIN_KINASE_ATP"/>
    <property type="match status" value="1"/>
</dbReference>
<keyword evidence="1 3" id="KW-0547">Nucleotide-binding</keyword>
<comment type="caution">
    <text evidence="6">The sequence shown here is derived from an EMBL/GenBank/DDBJ whole genome shotgun (WGS) entry which is preliminary data.</text>
</comment>
<feature type="non-terminal residue" evidence="6">
    <location>
        <position position="1"/>
    </location>
</feature>
<organism evidence="6 7">
    <name type="scientific">Scheffersomyces stipitis (strain ATCC 58785 / CBS 6054 / NBRC 10063 / NRRL Y-11545)</name>
    <name type="common">Yeast</name>
    <name type="synonym">Pichia stipitis</name>
    <dbReference type="NCBI Taxonomy" id="322104"/>
    <lineage>
        <taxon>Eukaryota</taxon>
        <taxon>Fungi</taxon>
        <taxon>Dikarya</taxon>
        <taxon>Ascomycota</taxon>
        <taxon>Saccharomycotina</taxon>
        <taxon>Pichiomycetes</taxon>
        <taxon>Debaryomycetaceae</taxon>
        <taxon>Scheffersomyces</taxon>
    </lineage>
</organism>
<keyword evidence="6" id="KW-0418">Kinase</keyword>
<dbReference type="InParanoid" id="A3GHJ2"/>
<evidence type="ECO:0000256" key="3">
    <source>
        <dbReference type="PROSITE-ProRule" id="PRU10141"/>
    </source>
</evidence>
<dbReference type="PROSITE" id="PS00108">
    <property type="entry name" value="PROTEIN_KINASE_ST"/>
    <property type="match status" value="1"/>
</dbReference>
<dbReference type="InterPro" id="IPR011009">
    <property type="entry name" value="Kinase-like_dom_sf"/>
</dbReference>
<dbReference type="KEGG" id="pic:PICST_53517"/>
<dbReference type="SMART" id="SM00220">
    <property type="entry name" value="S_TKc"/>
    <property type="match status" value="1"/>
</dbReference>
<dbReference type="EMBL" id="AAVQ01000002">
    <property type="protein sequence ID" value="EAZ63064.2"/>
    <property type="molecule type" value="Genomic_DNA"/>
</dbReference>
<dbReference type="InterPro" id="IPR017441">
    <property type="entry name" value="Protein_kinase_ATP_BS"/>
</dbReference>
<dbReference type="GO" id="GO:0005524">
    <property type="term" value="F:ATP binding"/>
    <property type="evidence" value="ECO:0007669"/>
    <property type="project" value="UniProtKB-UniRule"/>
</dbReference>
<sequence length="362" mass="40921">YYVSKNKLGNGTFSSVYECKNKFTGSHYAAKMYKKRMVHGLEMMLQNEFQVLKRISRSHRNILALVDYFETSDKLYLITDIALGGELFDRIVKSNRGMVEPEIKEITTTIVSTVEYLHSCNIVHRDLKTENILFQSRDTSNGSDILLADFGLARILQTGEKLYDRSGTLSYMAPEMINRVGYTKSVDVWAIGVIVYFMSCGYFPFDCETDQETMEAIRNVEYQFEPVDYWNNKSPELKDFIRTCLQKYNRQSCQELLRHPFLSDAVTESPTTLSSLSQQLRDSVSQLEHFKTQENSEGSSGLSSQSMSLAASSNGLSSKLSFIEKSRIDSLIAGVTLQGACCETPEQVSCFNTPLTSASVSR</sequence>
<accession>A3GHJ2</accession>
<dbReference type="FunFam" id="1.10.510.10:FF:000571">
    <property type="entry name" value="Maternal embryonic leucine zipper kinase"/>
    <property type="match status" value="1"/>
</dbReference>
<keyword evidence="4" id="KW-0723">Serine/threonine-protein kinase</keyword>
<dbReference type="RefSeq" id="XP_001387087.2">
    <property type="nucleotide sequence ID" value="XM_001387050.1"/>
</dbReference>
<evidence type="ECO:0000313" key="6">
    <source>
        <dbReference type="EMBL" id="EAZ63064.2"/>
    </source>
</evidence>
<keyword evidence="2 3" id="KW-0067">ATP-binding</keyword>
<dbReference type="AlphaFoldDB" id="A3GHJ2"/>
<dbReference type="GO" id="GO:0030447">
    <property type="term" value="P:filamentous growth"/>
    <property type="evidence" value="ECO:0007669"/>
    <property type="project" value="UniProtKB-ARBA"/>
</dbReference>
<dbReference type="InterPro" id="IPR008271">
    <property type="entry name" value="Ser/Thr_kinase_AS"/>
</dbReference>
<dbReference type="Gene3D" id="1.10.510.10">
    <property type="entry name" value="Transferase(Phosphotransferase) domain 1"/>
    <property type="match status" value="1"/>
</dbReference>
<keyword evidence="6" id="KW-0808">Transferase</keyword>
<evidence type="ECO:0000259" key="5">
    <source>
        <dbReference type="PROSITE" id="PS50011"/>
    </source>
</evidence>
<dbReference type="CDD" id="cd05117">
    <property type="entry name" value="STKc_CAMK"/>
    <property type="match status" value="1"/>
</dbReference>
<dbReference type="PANTHER" id="PTHR24347">
    <property type="entry name" value="SERINE/THREONINE-PROTEIN KINASE"/>
    <property type="match status" value="1"/>
</dbReference>
<reference evidence="6 7" key="1">
    <citation type="journal article" date="2007" name="Nat. Biotechnol.">
        <title>Genome sequence of the lignocellulose-bioconverting and xylose-fermenting yeast Pichia stipitis.</title>
        <authorList>
            <person name="Jeffries T.W."/>
            <person name="Grigoriev I.V."/>
            <person name="Grimwood J."/>
            <person name="Laplaza J.M."/>
            <person name="Aerts A."/>
            <person name="Salamov A."/>
            <person name="Schmutz J."/>
            <person name="Lindquist E."/>
            <person name="Dehal P."/>
            <person name="Shapiro H."/>
            <person name="Jin Y.S."/>
            <person name="Passoth V."/>
            <person name="Richardson P.M."/>
        </authorList>
    </citation>
    <scope>NUCLEOTIDE SEQUENCE [LARGE SCALE GENOMIC DNA]</scope>
    <source>
        <strain evidence="7">ATCC 58785 / CBS 6054 / NBRC 10063 / NRRL Y-11545</strain>
    </source>
</reference>
<feature type="non-terminal residue" evidence="6">
    <location>
        <position position="362"/>
    </location>
</feature>
<dbReference type="Gene3D" id="3.30.200.20">
    <property type="entry name" value="Phosphorylase Kinase, domain 1"/>
    <property type="match status" value="1"/>
</dbReference>
<evidence type="ECO:0000256" key="4">
    <source>
        <dbReference type="RuleBase" id="RU000304"/>
    </source>
</evidence>
<dbReference type="HOGENOM" id="CLU_000288_63_0_1"/>
<dbReference type="Proteomes" id="UP000002258">
    <property type="component" value="Chromosome 1"/>
</dbReference>
<dbReference type="PROSITE" id="PS50011">
    <property type="entry name" value="PROTEIN_KINASE_DOM"/>
    <property type="match status" value="1"/>
</dbReference>
<feature type="domain" description="Protein kinase" evidence="5">
    <location>
        <begin position="2"/>
        <end position="262"/>
    </location>
</feature>
<dbReference type="GO" id="GO:0004674">
    <property type="term" value="F:protein serine/threonine kinase activity"/>
    <property type="evidence" value="ECO:0007669"/>
    <property type="project" value="UniProtKB-KW"/>
</dbReference>
<keyword evidence="7" id="KW-1185">Reference proteome</keyword>
<evidence type="ECO:0000256" key="1">
    <source>
        <dbReference type="ARBA" id="ARBA00022741"/>
    </source>
</evidence>
<proteinExistence type="inferred from homology"/>
<comment type="similarity">
    <text evidence="4">Belongs to the protein kinase superfamily.</text>
</comment>
<name>A3GHJ2_PICST</name>
<dbReference type="Pfam" id="PF00069">
    <property type="entry name" value="Pkinase"/>
    <property type="match status" value="1"/>
</dbReference>
<evidence type="ECO:0000313" key="7">
    <source>
        <dbReference type="Proteomes" id="UP000002258"/>
    </source>
</evidence>
<dbReference type="GeneID" id="4851741"/>
<dbReference type="eggNOG" id="KOG0032">
    <property type="taxonomic scope" value="Eukaryota"/>
</dbReference>
<dbReference type="SUPFAM" id="SSF56112">
    <property type="entry name" value="Protein kinase-like (PK-like)"/>
    <property type="match status" value="1"/>
</dbReference>
<feature type="binding site" evidence="3">
    <location>
        <position position="31"/>
    </location>
    <ligand>
        <name>ATP</name>
        <dbReference type="ChEBI" id="CHEBI:30616"/>
    </ligand>
</feature>
<gene>
    <name evidence="6" type="ORF">PICST_53517</name>
</gene>
<dbReference type="OMA" id="RPKVQPC"/>